<name>A0AAD7FI60_MYCRO</name>
<protein>
    <submittedName>
        <fullName evidence="1">Uncharacterized protein</fullName>
    </submittedName>
</protein>
<accession>A0AAD7FI60</accession>
<dbReference type="Proteomes" id="UP001221757">
    <property type="component" value="Unassembled WGS sequence"/>
</dbReference>
<dbReference type="EMBL" id="JARKIE010000669">
    <property type="protein sequence ID" value="KAJ7621673.1"/>
    <property type="molecule type" value="Genomic_DNA"/>
</dbReference>
<evidence type="ECO:0000313" key="1">
    <source>
        <dbReference type="EMBL" id="KAJ7621673.1"/>
    </source>
</evidence>
<comment type="caution">
    <text evidence="1">The sequence shown here is derived from an EMBL/GenBank/DDBJ whole genome shotgun (WGS) entry which is preliminary data.</text>
</comment>
<gene>
    <name evidence="1" type="ORF">B0H17DRAFT_1219348</name>
</gene>
<organism evidence="1 2">
    <name type="scientific">Mycena rosella</name>
    <name type="common">Pink bonnet</name>
    <name type="synonym">Agaricus rosellus</name>
    <dbReference type="NCBI Taxonomy" id="1033263"/>
    <lineage>
        <taxon>Eukaryota</taxon>
        <taxon>Fungi</taxon>
        <taxon>Dikarya</taxon>
        <taxon>Basidiomycota</taxon>
        <taxon>Agaricomycotina</taxon>
        <taxon>Agaricomycetes</taxon>
        <taxon>Agaricomycetidae</taxon>
        <taxon>Agaricales</taxon>
        <taxon>Marasmiineae</taxon>
        <taxon>Mycenaceae</taxon>
        <taxon>Mycena</taxon>
    </lineage>
</organism>
<evidence type="ECO:0000313" key="2">
    <source>
        <dbReference type="Proteomes" id="UP001221757"/>
    </source>
</evidence>
<keyword evidence="2" id="KW-1185">Reference proteome</keyword>
<reference evidence="1" key="1">
    <citation type="submission" date="2023-03" db="EMBL/GenBank/DDBJ databases">
        <title>Massive genome expansion in bonnet fungi (Mycena s.s.) driven by repeated elements and novel gene families across ecological guilds.</title>
        <authorList>
            <consortium name="Lawrence Berkeley National Laboratory"/>
            <person name="Harder C.B."/>
            <person name="Miyauchi S."/>
            <person name="Viragh M."/>
            <person name="Kuo A."/>
            <person name="Thoen E."/>
            <person name="Andreopoulos B."/>
            <person name="Lu D."/>
            <person name="Skrede I."/>
            <person name="Drula E."/>
            <person name="Henrissat B."/>
            <person name="Morin E."/>
            <person name="Kohler A."/>
            <person name="Barry K."/>
            <person name="LaButti K."/>
            <person name="Morin E."/>
            <person name="Salamov A."/>
            <person name="Lipzen A."/>
            <person name="Mereny Z."/>
            <person name="Hegedus B."/>
            <person name="Baldrian P."/>
            <person name="Stursova M."/>
            <person name="Weitz H."/>
            <person name="Taylor A."/>
            <person name="Grigoriev I.V."/>
            <person name="Nagy L.G."/>
            <person name="Martin F."/>
            <person name="Kauserud H."/>
        </authorList>
    </citation>
    <scope>NUCLEOTIDE SEQUENCE</scope>
    <source>
        <strain evidence="1">CBHHK067</strain>
    </source>
</reference>
<proteinExistence type="predicted"/>
<sequence length="238" mass="26468">MSGLPDIFKIPDGPEKLSIPPTSLSVSRLIKFQLPPQRKSTVFTDPTEYISELHPTVVTFNVAEIPVPPSIIVKALGREILADPEAKSIMLVHSPAHREKGNRYPLWLATIWSSMEHVRDARALWRIAVDQVQETLEKSTTSEAMAGRANAALKALEMLPWHGDIKGFRGAVPVDSLSRWFTTDWLTTDHEDHMLQLLAADLGLGDESTTSIQTTYFSHALAKAYADPEAYRTARWAG</sequence>
<dbReference type="AlphaFoldDB" id="A0AAD7FI60"/>